<proteinExistence type="predicted"/>
<sequence>MFWYIFFLEISLELIKGIYAIESNHSFKIYKYGEYMGCYRDSPLGHSFTSFTIFSGDFEPNKCFDRCKLNGHQFAGTQFLNTTSHVCFCGNSFRINLDVGSKYCTAKCGLSPSSLCGNKDTSIRIYNLKNRTENYELIAYNVGCFQTIREVSPTDLILTDRLTVFKCYEDYKSKYAAITSGGSYFCFENIDSLNKVSETNCFFNCENCGGFGTMYKILRKMIKLNCPAFVDKDVRFECILQVESLGSCFILTINFGDNEKRELSFCDGNHSIFKSYNSSGLFEIEVSVHNETLNINPIIYVKKAIENILSSFEHLNNNIDIQEYAEYIGCFYANALSNIYYENSLIQNLHNFTHINCFQKCRQLDYNFAIIYQG</sequence>
<feature type="domain" description="WSC" evidence="2">
    <location>
        <begin position="32"/>
        <end position="129"/>
    </location>
</feature>
<dbReference type="Pfam" id="PF01822">
    <property type="entry name" value="WSC"/>
    <property type="match status" value="1"/>
</dbReference>
<evidence type="ECO:0000313" key="4">
    <source>
        <dbReference type="Proteomes" id="UP000663879"/>
    </source>
</evidence>
<comment type="caution">
    <text evidence="3">The sequence shown here is derived from an EMBL/GenBank/DDBJ whole genome shotgun (WGS) entry which is preliminary data.</text>
</comment>
<feature type="chain" id="PRO_5032501279" description="WSC domain-containing protein" evidence="1">
    <location>
        <begin position="21"/>
        <end position="374"/>
    </location>
</feature>
<accession>A0A813ZG69</accession>
<evidence type="ECO:0000313" key="3">
    <source>
        <dbReference type="EMBL" id="CAF0898956.1"/>
    </source>
</evidence>
<dbReference type="EMBL" id="CAJNOC010001893">
    <property type="protein sequence ID" value="CAF0898956.1"/>
    <property type="molecule type" value="Genomic_DNA"/>
</dbReference>
<organism evidence="3 4">
    <name type="scientific">Brachionus calyciflorus</name>
    <dbReference type="NCBI Taxonomy" id="104777"/>
    <lineage>
        <taxon>Eukaryota</taxon>
        <taxon>Metazoa</taxon>
        <taxon>Spiralia</taxon>
        <taxon>Gnathifera</taxon>
        <taxon>Rotifera</taxon>
        <taxon>Eurotatoria</taxon>
        <taxon>Monogononta</taxon>
        <taxon>Pseudotrocha</taxon>
        <taxon>Ploima</taxon>
        <taxon>Brachionidae</taxon>
        <taxon>Brachionus</taxon>
    </lineage>
</organism>
<keyword evidence="1" id="KW-0732">Signal</keyword>
<gene>
    <name evidence="3" type="ORF">OXX778_LOCUS11299</name>
</gene>
<feature type="signal peptide" evidence="1">
    <location>
        <begin position="1"/>
        <end position="20"/>
    </location>
</feature>
<reference evidence="3" key="1">
    <citation type="submission" date="2021-02" db="EMBL/GenBank/DDBJ databases">
        <authorList>
            <person name="Nowell W R."/>
        </authorList>
    </citation>
    <scope>NUCLEOTIDE SEQUENCE</scope>
    <source>
        <strain evidence="3">Ploen Becks lab</strain>
    </source>
</reference>
<dbReference type="InterPro" id="IPR002889">
    <property type="entry name" value="WSC_carb-bd"/>
</dbReference>
<evidence type="ECO:0000256" key="1">
    <source>
        <dbReference type="SAM" id="SignalP"/>
    </source>
</evidence>
<dbReference type="AlphaFoldDB" id="A0A813ZG69"/>
<protein>
    <recommendedName>
        <fullName evidence="2">WSC domain-containing protein</fullName>
    </recommendedName>
</protein>
<keyword evidence="4" id="KW-1185">Reference proteome</keyword>
<dbReference type="SMART" id="SM00321">
    <property type="entry name" value="WSC"/>
    <property type="match status" value="1"/>
</dbReference>
<dbReference type="PROSITE" id="PS51212">
    <property type="entry name" value="WSC"/>
    <property type="match status" value="1"/>
</dbReference>
<dbReference type="Proteomes" id="UP000663879">
    <property type="component" value="Unassembled WGS sequence"/>
</dbReference>
<name>A0A813ZG69_9BILA</name>
<evidence type="ECO:0000259" key="2">
    <source>
        <dbReference type="PROSITE" id="PS51212"/>
    </source>
</evidence>